<name>E3GZE7_METFV</name>
<dbReference type="Proteomes" id="UP000002315">
    <property type="component" value="Chromosome"/>
</dbReference>
<dbReference type="CDD" id="cd23702">
    <property type="entry name" value="eL14"/>
    <property type="match status" value="1"/>
</dbReference>
<evidence type="ECO:0000256" key="2">
    <source>
        <dbReference type="ARBA" id="ARBA00023274"/>
    </source>
</evidence>
<dbReference type="InterPro" id="IPR014722">
    <property type="entry name" value="Rib_uL2_dom2"/>
</dbReference>
<dbReference type="GO" id="GO:0006412">
    <property type="term" value="P:translation"/>
    <property type="evidence" value="ECO:0007669"/>
    <property type="project" value="UniProtKB-UniRule"/>
</dbReference>
<dbReference type="KEGG" id="mfv:Mfer_0881"/>
<dbReference type="GO" id="GO:1990904">
    <property type="term" value="C:ribonucleoprotein complex"/>
    <property type="evidence" value="ECO:0007669"/>
    <property type="project" value="UniProtKB-KW"/>
</dbReference>
<dbReference type="HOGENOM" id="CLU_183474_0_0_2"/>
<evidence type="ECO:0000313" key="4">
    <source>
        <dbReference type="EMBL" id="ADP77679.1"/>
    </source>
</evidence>
<organism evidence="4 5">
    <name type="scientific">Methanothermus fervidus (strain ATCC 43054 / DSM 2088 / JCM 10308 / V24 S)</name>
    <dbReference type="NCBI Taxonomy" id="523846"/>
    <lineage>
        <taxon>Archaea</taxon>
        <taxon>Methanobacteriati</taxon>
        <taxon>Methanobacteriota</taxon>
        <taxon>Methanomada group</taxon>
        <taxon>Methanobacteria</taxon>
        <taxon>Methanobacteriales</taxon>
        <taxon>Methanothermaceae</taxon>
        <taxon>Methanothermus</taxon>
    </lineage>
</organism>
<protein>
    <recommendedName>
        <fullName evidence="3">Large ribosomal subunit protein eL14</fullName>
    </recommendedName>
</protein>
<keyword evidence="1 3" id="KW-0689">Ribosomal protein</keyword>
<dbReference type="OrthoDB" id="63594at2157"/>
<evidence type="ECO:0000313" key="5">
    <source>
        <dbReference type="Proteomes" id="UP000002315"/>
    </source>
</evidence>
<keyword evidence="2 3" id="KW-0687">Ribonucleoprotein</keyword>
<accession>E3GZE7</accession>
<gene>
    <name evidence="3" type="primary">rpl14e</name>
    <name evidence="4" type="ordered locus">Mfer_0881</name>
</gene>
<dbReference type="Gene3D" id="2.30.30.30">
    <property type="match status" value="1"/>
</dbReference>
<dbReference type="EMBL" id="CP002278">
    <property type="protein sequence ID" value="ADP77679.1"/>
    <property type="molecule type" value="Genomic_DNA"/>
</dbReference>
<comment type="similarity">
    <text evidence="3">Belongs to the eukaryotic ribosomal protein eL14 family.</text>
</comment>
<keyword evidence="5" id="KW-1185">Reference proteome</keyword>
<dbReference type="STRING" id="523846.Mfer_0881"/>
<sequence>MAAIDIGRVCIKTAGREAGNVCVILDIVDKNFVEVVGPNVKHRRCNIKHLEPTNKKIDIDTDDIEEIKKKLEEFEEKIRS</sequence>
<dbReference type="SUPFAM" id="SSF50104">
    <property type="entry name" value="Translation proteins SH3-like domain"/>
    <property type="match status" value="1"/>
</dbReference>
<evidence type="ECO:0000256" key="3">
    <source>
        <dbReference type="HAMAP-Rule" id="MF_00721"/>
    </source>
</evidence>
<proteinExistence type="inferred from homology"/>
<dbReference type="AlphaFoldDB" id="E3GZE7"/>
<reference evidence="4 5" key="1">
    <citation type="journal article" date="2010" name="Stand. Genomic Sci.">
        <title>Complete genome sequence of Methanothermus fervidus type strain (V24S).</title>
        <authorList>
            <person name="Anderson I."/>
            <person name="Djao O.D."/>
            <person name="Misra M."/>
            <person name="Chertkov O."/>
            <person name="Nolan M."/>
            <person name="Lucas S."/>
            <person name="Lapidus A."/>
            <person name="Del Rio T.G."/>
            <person name="Tice H."/>
            <person name="Cheng J.F."/>
            <person name="Tapia R."/>
            <person name="Han C."/>
            <person name="Goodwin L."/>
            <person name="Pitluck S."/>
            <person name="Liolios K."/>
            <person name="Ivanova N."/>
            <person name="Mavromatis K."/>
            <person name="Mikhailova N."/>
            <person name="Pati A."/>
            <person name="Brambilla E."/>
            <person name="Chen A."/>
            <person name="Palaniappan K."/>
            <person name="Land M."/>
            <person name="Hauser L."/>
            <person name="Chang Y.J."/>
            <person name="Jeffries C.D."/>
            <person name="Sikorski J."/>
            <person name="Spring S."/>
            <person name="Rohde M."/>
            <person name="Eichinger K."/>
            <person name="Huber H."/>
            <person name="Wirth R."/>
            <person name="Goker M."/>
            <person name="Detter J.C."/>
            <person name="Woyke T."/>
            <person name="Bristow J."/>
            <person name="Eisen J.A."/>
            <person name="Markowitz V."/>
            <person name="Hugenholtz P."/>
            <person name="Klenk H.P."/>
            <person name="Kyrpides N.C."/>
        </authorList>
    </citation>
    <scope>NUCLEOTIDE SEQUENCE [LARGE SCALE GENOMIC DNA]</scope>
    <source>
        <strain evidence="5">ATCC 43054 / DSM 2088 / JCM 10308 / V24 S</strain>
    </source>
</reference>
<dbReference type="NCBIfam" id="NF003320">
    <property type="entry name" value="PRK04333.1"/>
    <property type="match status" value="1"/>
</dbReference>
<dbReference type="GO" id="GO:0005840">
    <property type="term" value="C:ribosome"/>
    <property type="evidence" value="ECO:0007669"/>
    <property type="project" value="UniProtKB-KW"/>
</dbReference>
<dbReference type="GO" id="GO:0003735">
    <property type="term" value="F:structural constituent of ribosome"/>
    <property type="evidence" value="ECO:0007669"/>
    <property type="project" value="InterPro"/>
</dbReference>
<dbReference type="HAMAP" id="MF_00721">
    <property type="entry name" value="Ribosomal_eL14"/>
    <property type="match status" value="1"/>
</dbReference>
<evidence type="ECO:0000256" key="1">
    <source>
        <dbReference type="ARBA" id="ARBA00022980"/>
    </source>
</evidence>
<dbReference type="InterPro" id="IPR023651">
    <property type="entry name" value="Ribosomal_eL14_arc"/>
</dbReference>
<dbReference type="InterPro" id="IPR008991">
    <property type="entry name" value="Translation_prot_SH3-like_sf"/>
</dbReference>